<organism evidence="1">
    <name type="scientific">Rhizophora mucronata</name>
    <name type="common">Asiatic mangrove</name>
    <dbReference type="NCBI Taxonomy" id="61149"/>
    <lineage>
        <taxon>Eukaryota</taxon>
        <taxon>Viridiplantae</taxon>
        <taxon>Streptophyta</taxon>
        <taxon>Embryophyta</taxon>
        <taxon>Tracheophyta</taxon>
        <taxon>Spermatophyta</taxon>
        <taxon>Magnoliopsida</taxon>
        <taxon>eudicotyledons</taxon>
        <taxon>Gunneridae</taxon>
        <taxon>Pentapetalae</taxon>
        <taxon>rosids</taxon>
        <taxon>fabids</taxon>
        <taxon>Malpighiales</taxon>
        <taxon>Rhizophoraceae</taxon>
        <taxon>Rhizophora</taxon>
    </lineage>
</organism>
<protein>
    <submittedName>
        <fullName evidence="1">Uncharacterized protein</fullName>
    </submittedName>
</protein>
<name>A0A2P2IHC1_RHIMU</name>
<accession>A0A2P2IHC1</accession>
<reference evidence="1" key="1">
    <citation type="submission" date="2018-02" db="EMBL/GenBank/DDBJ databases">
        <title>Rhizophora mucronata_Transcriptome.</title>
        <authorList>
            <person name="Meera S.P."/>
            <person name="Sreeshan A."/>
            <person name="Augustine A."/>
        </authorList>
    </citation>
    <scope>NUCLEOTIDE SEQUENCE</scope>
    <source>
        <tissue evidence="1">Leaf</tissue>
    </source>
</reference>
<dbReference type="EMBL" id="GGEC01000140">
    <property type="protein sequence ID" value="MBW80623.1"/>
    <property type="molecule type" value="Transcribed_RNA"/>
</dbReference>
<evidence type="ECO:0000313" key="1">
    <source>
        <dbReference type="EMBL" id="MBW80623.1"/>
    </source>
</evidence>
<sequence length="45" mass="5350">MNNYITLTALHPQLERNAKLEFTKGHSQNLYNQPYDPVKMPNQKY</sequence>
<dbReference type="AlphaFoldDB" id="A0A2P2IHC1"/>
<proteinExistence type="predicted"/>